<reference evidence="2 3" key="1">
    <citation type="submission" date="2017-06" db="EMBL/GenBank/DDBJ databases">
        <title>Sequencing and comparative analysis of myxobacterial genomes.</title>
        <authorList>
            <person name="Rupp O."/>
            <person name="Goesmann A."/>
            <person name="Sogaard-Andersen L."/>
        </authorList>
    </citation>
    <scope>NUCLEOTIDE SEQUENCE [LARGE SCALE GENOMIC DNA]</scope>
    <source>
        <strain evidence="2 3">DSM 52655</strain>
    </source>
</reference>
<dbReference type="InterPro" id="IPR029058">
    <property type="entry name" value="AB_hydrolase_fold"/>
</dbReference>
<dbReference type="PANTHER" id="PTHR32015:SF1">
    <property type="entry name" value="LIPASE"/>
    <property type="match status" value="1"/>
</dbReference>
<name>A0A250JDJ8_9BACT</name>
<dbReference type="Proteomes" id="UP000217257">
    <property type="component" value="Chromosome"/>
</dbReference>
<organism evidence="2 3">
    <name type="scientific">Cystobacter fuscus</name>
    <dbReference type="NCBI Taxonomy" id="43"/>
    <lineage>
        <taxon>Bacteria</taxon>
        <taxon>Pseudomonadati</taxon>
        <taxon>Myxococcota</taxon>
        <taxon>Myxococcia</taxon>
        <taxon>Myxococcales</taxon>
        <taxon>Cystobacterineae</taxon>
        <taxon>Archangiaceae</taxon>
        <taxon>Cystobacter</taxon>
    </lineage>
</organism>
<dbReference type="Pfam" id="PF01674">
    <property type="entry name" value="Lipase_2"/>
    <property type="match status" value="1"/>
</dbReference>
<feature type="compositionally biased region" description="Pro residues" evidence="1">
    <location>
        <begin position="10"/>
        <end position="19"/>
    </location>
</feature>
<feature type="region of interest" description="Disordered" evidence="1">
    <location>
        <begin position="1"/>
        <end position="28"/>
    </location>
</feature>
<dbReference type="GO" id="GO:0016298">
    <property type="term" value="F:lipase activity"/>
    <property type="evidence" value="ECO:0007669"/>
    <property type="project" value="TreeGrafter"/>
</dbReference>
<gene>
    <name evidence="2" type="ORF">CYFUS_006691</name>
</gene>
<sequence length="298" mass="32134">MTQHVTNRPSPMPVAPRTPAPAAGVDVSKDSRFSSDFKRWLQANGYGKYDFAQGDVPSFGGRDSAGEKLTREPVIFIHGNSDSAAGWEESIEGFAAQGYKPSEMYAMTWGPQDPRLASQQHHSRHYEEEVRAFIQAVQEYTGARKVDVIGHSMGVTLARKAIQGGPGYDPYGGDHFDLGAPLTGRVDTFVGIAGANHGLASALLTGNLVPTTNLETGLHPFSKFLSDINATEHDEGDHVYSIWSQADEILGVGIAGSTGPIPGQEGQKVFTSYPHGHMGSRDLSVETQLAMITEHEVR</sequence>
<dbReference type="PANTHER" id="PTHR32015">
    <property type="entry name" value="FASTING INDUCED LIPASE"/>
    <property type="match status" value="1"/>
</dbReference>
<evidence type="ECO:0000313" key="2">
    <source>
        <dbReference type="EMBL" id="ATB41226.1"/>
    </source>
</evidence>
<dbReference type="SUPFAM" id="SSF53474">
    <property type="entry name" value="alpha/beta-Hydrolases"/>
    <property type="match status" value="1"/>
</dbReference>
<evidence type="ECO:0000256" key="1">
    <source>
        <dbReference type="SAM" id="MobiDB-lite"/>
    </source>
</evidence>
<protein>
    <submittedName>
        <fullName evidence="2">Lipase</fullName>
    </submittedName>
</protein>
<dbReference type="KEGG" id="cfus:CYFUS_006691"/>
<dbReference type="GO" id="GO:0016042">
    <property type="term" value="P:lipid catabolic process"/>
    <property type="evidence" value="ECO:0007669"/>
    <property type="project" value="InterPro"/>
</dbReference>
<dbReference type="AlphaFoldDB" id="A0A250JDJ8"/>
<proteinExistence type="predicted"/>
<dbReference type="Gene3D" id="3.40.50.1820">
    <property type="entry name" value="alpha/beta hydrolase"/>
    <property type="match status" value="1"/>
</dbReference>
<evidence type="ECO:0000313" key="3">
    <source>
        <dbReference type="Proteomes" id="UP000217257"/>
    </source>
</evidence>
<dbReference type="EMBL" id="CP022098">
    <property type="protein sequence ID" value="ATB41226.1"/>
    <property type="molecule type" value="Genomic_DNA"/>
</dbReference>
<accession>A0A250JDJ8</accession>
<dbReference type="InterPro" id="IPR002918">
    <property type="entry name" value="Lipase_EstA/Esterase_EstB"/>
</dbReference>